<dbReference type="SUPFAM" id="SSF52980">
    <property type="entry name" value="Restriction endonuclease-like"/>
    <property type="match status" value="1"/>
</dbReference>
<evidence type="ECO:0000256" key="3">
    <source>
        <dbReference type="ARBA" id="ARBA00022763"/>
    </source>
</evidence>
<dbReference type="InterPro" id="IPR038726">
    <property type="entry name" value="PDDEXK_AddAB-type"/>
</dbReference>
<dbReference type="RefSeq" id="WP_187525165.1">
    <property type="nucleotide sequence ID" value="NZ_JACRTA010000002.1"/>
</dbReference>
<keyword evidence="9" id="KW-0234">DNA repair</keyword>
<dbReference type="PANTHER" id="PTHR30591">
    <property type="entry name" value="RECBCD ENZYME SUBUNIT RECC"/>
    <property type="match status" value="1"/>
</dbReference>
<dbReference type="GO" id="GO:0005524">
    <property type="term" value="F:ATP binding"/>
    <property type="evidence" value="ECO:0007669"/>
    <property type="project" value="UniProtKB-KW"/>
</dbReference>
<evidence type="ECO:0000256" key="7">
    <source>
        <dbReference type="ARBA" id="ARBA00022840"/>
    </source>
</evidence>
<dbReference type="InterPro" id="IPR011604">
    <property type="entry name" value="PDDEXK-like_dom_sf"/>
</dbReference>
<keyword evidence="2" id="KW-0547">Nucleotide-binding</keyword>
<evidence type="ECO:0000256" key="2">
    <source>
        <dbReference type="ARBA" id="ARBA00022741"/>
    </source>
</evidence>
<dbReference type="InterPro" id="IPR011335">
    <property type="entry name" value="Restrct_endonuc-II-like"/>
</dbReference>
<name>A0A926E6F4_9FIRM</name>
<keyword evidence="7" id="KW-0067">ATP-binding</keyword>
<gene>
    <name evidence="11" type="ORF">H8692_05430</name>
</gene>
<sequence length="1109" mass="127539">MLNIYYGGEQTDREKFIFEHMKGNTLLLVPDQFSLQAERDAFFYLKKNSLIDLRVIDFSTLGHKVIRQAGGKTPDLVDKYGRHMLLTKIVSKMEDRLNIYKGLNWKSSFIEMLNSVISEMKRYDISEEDLERTLDLLDDNSYLKYKLSDILTIYRAYQQQIQGKYLDSEDYITFYGDKILEAPIVRESEVWIYGFDTFTPKNFLVIERLLRASRGVNVVMTYEKDNEIFYLTGYVMRQLSELAEKAGISSAIKSISGKPRETVWSHRGIPAPVTLVSASNMYTEADRAAAYILKLVREKGYKFGDIVVVCNDTDIRGGILRRTFMRWGIPVFMDKKRKVLHHQAVSFLLALMEVIAKGYRDDALMRLVKSGIMDFNDDEKELLENYVKQFRIRGFAWKKIFSKGTDTYSAEDLNKINDLRQYVVDMVEKARLCMGGRNTAGDKIRGLYDFLEKDFAMTERLEEIIRRQEDMGLAESAAETSQSWDVICNIFDQIVEIIGNEKSSNEELLSLMTSGFEDVEIGLVPVSPDCVLIGTLQRTRLSRLKALLVVGANEGVLPLNRNDEGLLSEHEKAILQSMDLEISKRDEIVKQEEQLAVLRTLYLPEEYLYVSCSGVDEKGEESRPSEVFTELKKYLQKMNGGESEESISVFGDLSDSDCFLDKITSKEGTLSYMADALREYHDGGQIDTGWLQVMNWYEDKEDADFKRVKKGMLFDNKMEMLGNDFADSLYRGERAMLEVSSSRLEQYSKCPFAHFIMYGLRAEQIRVYEMGAREIGDIYHRCLMKLSQNLTPDRKSGMSVNDEVSPWMTITQDECFDQIEEIIKNDLLSYREGILISGKEEEYRTERIAEICSRIAWSMIQQVRKGNIKAMRFEYPFGSGKDLPPVKVDIGEQQVFIQGKIDRLDIIEGETDAVRIIDYKTGDDSIDPEHFIKGYKLQLMVYLKAALESSYEAAQPAGIFYFKIKDIDMDADTTSIPQDSEDFERKIADAYKLEGILLDDESVINSMDTEINGASHVIPVKVSRKEGRYVSSSGGYLMSKDEFRNLYQQVDMQVKRICRELCEGKIDIKPKREGKRDMEGNFKTACKYCSYKSICMFDTSFDGCRYDPV</sequence>
<dbReference type="InterPro" id="IPR014017">
    <property type="entry name" value="DNA_helicase_UvrD-like_C"/>
</dbReference>
<evidence type="ECO:0000256" key="1">
    <source>
        <dbReference type="ARBA" id="ARBA00022722"/>
    </source>
</evidence>
<proteinExistence type="predicted"/>
<dbReference type="InterPro" id="IPR049035">
    <property type="entry name" value="ADDB_N"/>
</dbReference>
<dbReference type="Gene3D" id="6.10.140.1030">
    <property type="match status" value="1"/>
</dbReference>
<evidence type="ECO:0000259" key="10">
    <source>
        <dbReference type="PROSITE" id="PS51217"/>
    </source>
</evidence>
<comment type="caution">
    <text evidence="11">The sequence shown here is derived from an EMBL/GenBank/DDBJ whole genome shotgun (WGS) entry which is preliminary data.</text>
</comment>
<dbReference type="Gene3D" id="3.90.320.10">
    <property type="match status" value="1"/>
</dbReference>
<dbReference type="Proteomes" id="UP000610862">
    <property type="component" value="Unassembled WGS sequence"/>
</dbReference>
<keyword evidence="5" id="KW-0347">Helicase</keyword>
<dbReference type="AlphaFoldDB" id="A0A926E6F4"/>
<evidence type="ECO:0000256" key="8">
    <source>
        <dbReference type="ARBA" id="ARBA00023125"/>
    </source>
</evidence>
<accession>A0A926E6F4</accession>
<dbReference type="GO" id="GO:0004386">
    <property type="term" value="F:helicase activity"/>
    <property type="evidence" value="ECO:0007669"/>
    <property type="project" value="UniProtKB-KW"/>
</dbReference>
<keyword evidence="4" id="KW-0378">Hydrolase</keyword>
<dbReference type="GO" id="GO:0006281">
    <property type="term" value="P:DNA repair"/>
    <property type="evidence" value="ECO:0007669"/>
    <property type="project" value="UniProtKB-KW"/>
</dbReference>
<keyword evidence="6" id="KW-0269">Exonuclease</keyword>
<organism evidence="11 12">
    <name type="scientific">Lentihominibacter hominis</name>
    <dbReference type="NCBI Taxonomy" id="2763645"/>
    <lineage>
        <taxon>Bacteria</taxon>
        <taxon>Bacillati</taxon>
        <taxon>Bacillota</taxon>
        <taxon>Clostridia</taxon>
        <taxon>Peptostreptococcales</taxon>
        <taxon>Anaerovoracaceae</taxon>
        <taxon>Lentihominibacter</taxon>
    </lineage>
</organism>
<keyword evidence="12" id="KW-1185">Reference proteome</keyword>
<keyword evidence="1" id="KW-0540">Nuclease</keyword>
<reference evidence="11" key="1">
    <citation type="submission" date="2020-08" db="EMBL/GenBank/DDBJ databases">
        <title>Genome public.</title>
        <authorList>
            <person name="Liu C."/>
            <person name="Sun Q."/>
        </authorList>
    </citation>
    <scope>NUCLEOTIDE SEQUENCE</scope>
    <source>
        <strain evidence="11">NSJ-24</strain>
    </source>
</reference>
<dbReference type="PROSITE" id="PS51217">
    <property type="entry name" value="UVRD_HELICASE_CTER"/>
    <property type="match status" value="1"/>
</dbReference>
<evidence type="ECO:0000256" key="4">
    <source>
        <dbReference type="ARBA" id="ARBA00022801"/>
    </source>
</evidence>
<dbReference type="PANTHER" id="PTHR30591:SF1">
    <property type="entry name" value="RECBCD ENZYME SUBUNIT RECC"/>
    <property type="match status" value="1"/>
</dbReference>
<evidence type="ECO:0000313" key="11">
    <source>
        <dbReference type="EMBL" id="MBC8568207.1"/>
    </source>
</evidence>
<protein>
    <submittedName>
        <fullName evidence="11">PD-(D/E)XK nuclease family protein</fullName>
    </submittedName>
</protein>
<evidence type="ECO:0000256" key="6">
    <source>
        <dbReference type="ARBA" id="ARBA00022839"/>
    </source>
</evidence>
<dbReference type="InterPro" id="IPR027417">
    <property type="entry name" value="P-loop_NTPase"/>
</dbReference>
<keyword evidence="3" id="KW-0227">DNA damage</keyword>
<dbReference type="Gene3D" id="3.40.50.300">
    <property type="entry name" value="P-loop containing nucleotide triphosphate hydrolases"/>
    <property type="match status" value="3"/>
</dbReference>
<keyword evidence="8" id="KW-0238">DNA-binding</keyword>
<dbReference type="SUPFAM" id="SSF52540">
    <property type="entry name" value="P-loop containing nucleoside triphosphate hydrolases"/>
    <property type="match status" value="1"/>
</dbReference>
<feature type="domain" description="UvrD-like helicase C-terminal" evidence="10">
    <location>
        <begin position="242"/>
        <end position="519"/>
    </location>
</feature>
<evidence type="ECO:0000256" key="5">
    <source>
        <dbReference type="ARBA" id="ARBA00022806"/>
    </source>
</evidence>
<evidence type="ECO:0000313" key="12">
    <source>
        <dbReference type="Proteomes" id="UP000610862"/>
    </source>
</evidence>
<dbReference type="Pfam" id="PF12705">
    <property type="entry name" value="PDDEXK_1"/>
    <property type="match status" value="1"/>
</dbReference>
<dbReference type="Pfam" id="PF21445">
    <property type="entry name" value="ADDB_N"/>
    <property type="match status" value="1"/>
</dbReference>
<dbReference type="EMBL" id="JACRTA010000002">
    <property type="protein sequence ID" value="MBC8568207.1"/>
    <property type="molecule type" value="Genomic_DNA"/>
</dbReference>
<dbReference type="GO" id="GO:0003677">
    <property type="term" value="F:DNA binding"/>
    <property type="evidence" value="ECO:0007669"/>
    <property type="project" value="UniProtKB-KW"/>
</dbReference>
<dbReference type="GO" id="GO:0006310">
    <property type="term" value="P:DNA recombination"/>
    <property type="evidence" value="ECO:0007669"/>
    <property type="project" value="TreeGrafter"/>
</dbReference>
<dbReference type="GO" id="GO:0004527">
    <property type="term" value="F:exonuclease activity"/>
    <property type="evidence" value="ECO:0007669"/>
    <property type="project" value="UniProtKB-KW"/>
</dbReference>
<evidence type="ECO:0000256" key="9">
    <source>
        <dbReference type="ARBA" id="ARBA00023204"/>
    </source>
</evidence>